<dbReference type="Gene3D" id="3.90.70.80">
    <property type="match status" value="1"/>
</dbReference>
<keyword evidence="1" id="KW-0645">Protease</keyword>
<dbReference type="GO" id="GO:0006508">
    <property type="term" value="P:proteolysis"/>
    <property type="evidence" value="ECO:0007669"/>
    <property type="project" value="UniProtKB-KW"/>
</dbReference>
<gene>
    <name evidence="1" type="ORF">BN1205_086405</name>
</gene>
<keyword evidence="1" id="KW-0378">Hydrolase</keyword>
<name>A0A0F7V4E4_TOXGV</name>
<evidence type="ECO:0000313" key="1">
    <source>
        <dbReference type="EMBL" id="CEL75605.1"/>
    </source>
</evidence>
<dbReference type="AlphaFoldDB" id="A0A0F7V4E4"/>
<reference evidence="1" key="1">
    <citation type="journal article" date="2015" name="PLoS ONE">
        <title>Comprehensive Evaluation of Toxoplasma gondii VEG and Neospora caninum LIV Genomes with Tachyzoite Stage Transcriptome and Proteome Defines Novel Transcript Features.</title>
        <authorList>
            <person name="Ramaprasad A."/>
            <person name="Mourier T."/>
            <person name="Naeem R."/>
            <person name="Malas T.B."/>
            <person name="Moussa E."/>
            <person name="Panigrahi A."/>
            <person name="Vermont S.J."/>
            <person name="Otto T.D."/>
            <person name="Wastling J."/>
            <person name="Pain A."/>
        </authorList>
    </citation>
    <scope>NUCLEOTIDE SEQUENCE</scope>
    <source>
        <strain evidence="1">VEG</strain>
    </source>
</reference>
<dbReference type="EMBL" id="LN714499">
    <property type="protein sequence ID" value="CEL75605.1"/>
    <property type="molecule type" value="Genomic_DNA"/>
</dbReference>
<protein>
    <submittedName>
        <fullName evidence="1">OTU-like cysteine protease, predicted</fullName>
    </submittedName>
</protein>
<organism evidence="1">
    <name type="scientific">Toxoplasma gondii (strain ATCC 50861 / VEG)</name>
    <dbReference type="NCBI Taxonomy" id="432359"/>
    <lineage>
        <taxon>Eukaryota</taxon>
        <taxon>Sar</taxon>
        <taxon>Alveolata</taxon>
        <taxon>Apicomplexa</taxon>
        <taxon>Conoidasida</taxon>
        <taxon>Coccidia</taxon>
        <taxon>Eucoccidiorida</taxon>
        <taxon>Eimeriorina</taxon>
        <taxon>Sarcocystidae</taxon>
        <taxon>Toxoplasma</taxon>
    </lineage>
</organism>
<sequence>MTLFYVSEVNASTGCVSRNRSAFLVVDEWLRHDRATIYRTAPNRNRPEIPLLESEELPYALLLSDMPPGTEGVDDLVVQSAIFVSKCRGGTDIDVAREAVMVYADAVPPPTLSFAQPFVCPTREQRREMAKRFFPNWDGVEKRAEYADELGFNQDAVDRMFTPAIFLGKPTEFGDTSPHEGECLFAALSFWLTGDPLNHSLVRDRLASHIRAHPDSVPRSAMRHELSGAKVAHDPDEPLDSLANKYSDLVARAGQWGGDELLGVFGHLAQCNVWMYVQAVDGSPGLNTHLQSWQLCGELKPDAPSIFVVHRPAINHWSSVVRVRSY</sequence>
<accession>A0A0F7V4E4</accession>
<dbReference type="GO" id="GO:0008233">
    <property type="term" value="F:peptidase activity"/>
    <property type="evidence" value="ECO:0007669"/>
    <property type="project" value="UniProtKB-KW"/>
</dbReference>
<dbReference type="CDD" id="cd22744">
    <property type="entry name" value="OTU"/>
    <property type="match status" value="1"/>
</dbReference>
<proteinExistence type="predicted"/>